<proteinExistence type="predicted"/>
<dbReference type="Pfam" id="PF21012">
    <property type="entry name" value="DUF6850"/>
    <property type="match status" value="1"/>
</dbReference>
<dbReference type="InterPro" id="IPR049236">
    <property type="entry name" value="DUF6850"/>
</dbReference>
<dbReference type="Proteomes" id="UP001220610">
    <property type="component" value="Chromosome"/>
</dbReference>
<name>A0AAJ5WQS7_9BACT</name>
<evidence type="ECO:0000256" key="1">
    <source>
        <dbReference type="SAM" id="SignalP"/>
    </source>
</evidence>
<reference evidence="3" key="1">
    <citation type="submission" date="2023-03" db="EMBL/GenBank/DDBJ databases">
        <title>Andean soil-derived lignocellulolytic bacterial consortium as a source of novel taxa and putative plastic-active enzymes.</title>
        <authorList>
            <person name="Diaz-Garcia L."/>
            <person name="Chuvochina M."/>
            <person name="Feuerriegel G."/>
            <person name="Bunk B."/>
            <person name="Sproer C."/>
            <person name="Streit W.R."/>
            <person name="Rodriguez L.M."/>
            <person name="Overmann J."/>
            <person name="Jimenez D.J."/>
        </authorList>
    </citation>
    <scope>NUCLEOTIDE SEQUENCE</scope>
    <source>
        <strain evidence="3">MAG 7</strain>
    </source>
</reference>
<dbReference type="SUPFAM" id="SSF56935">
    <property type="entry name" value="Porins"/>
    <property type="match status" value="1"/>
</dbReference>
<evidence type="ECO:0000313" key="4">
    <source>
        <dbReference type="Proteomes" id="UP001220610"/>
    </source>
</evidence>
<accession>A0AAJ5WQS7</accession>
<feature type="chain" id="PRO_5042516569" description="DUF6850 domain-containing protein" evidence="1">
    <location>
        <begin position="29"/>
        <end position="540"/>
    </location>
</feature>
<dbReference type="AlphaFoldDB" id="A0AAJ5WQS7"/>
<feature type="signal peptide" evidence="1">
    <location>
        <begin position="1"/>
        <end position="28"/>
    </location>
</feature>
<gene>
    <name evidence="3" type="ORF">P0Y53_24150</name>
</gene>
<evidence type="ECO:0000313" key="3">
    <source>
        <dbReference type="EMBL" id="WEK35589.1"/>
    </source>
</evidence>
<protein>
    <recommendedName>
        <fullName evidence="2">DUF6850 domain-containing protein</fullName>
    </recommendedName>
</protein>
<dbReference type="EMBL" id="CP119311">
    <property type="protein sequence ID" value="WEK35589.1"/>
    <property type="molecule type" value="Genomic_DNA"/>
</dbReference>
<keyword evidence="1" id="KW-0732">Signal</keyword>
<feature type="domain" description="DUF6850" evidence="2">
    <location>
        <begin position="57"/>
        <end position="540"/>
    </location>
</feature>
<evidence type="ECO:0000259" key="2">
    <source>
        <dbReference type="Pfam" id="PF21012"/>
    </source>
</evidence>
<organism evidence="3 4">
    <name type="scientific">Candidatus Pseudobacter hemicellulosilyticus</name>
    <dbReference type="NCBI Taxonomy" id="3121375"/>
    <lineage>
        <taxon>Bacteria</taxon>
        <taxon>Pseudomonadati</taxon>
        <taxon>Bacteroidota</taxon>
        <taxon>Chitinophagia</taxon>
        <taxon>Chitinophagales</taxon>
        <taxon>Chitinophagaceae</taxon>
        <taxon>Pseudobacter</taxon>
    </lineage>
</organism>
<sequence>MSDRSLIKCTIYCVCLLGGVFGSARLQAQSAQQADSVVQDIDFLRHANAWMSSNTLTGLSHLPVPKFSTALLGFRKDNGPFRNYFQSDNSYTVSAVTESYYRLRPGIVVQGKLQYDNFNGRNMGGSALIDPYKHPLDVDEWVDSTAGNKKMEYYNLVGAISAAVSSRLTLGAKLDYTAANYAKRRDLRHVNNLTDINARVGAAYRLGENWELGVEYGYTRRIESLRFQIVGNTDRQYLSLINYGVFFGMSERFADNAITGETRPFVNNTHSGALTLGGTLAPGVVLVNRASYGQRKGYMGKKGSTTIVFTEHEATEYTYEGDLSIRRGDLLHQFSLRAGYEQLSNNENVYRAETTPGQRTTIVYYGQNEVMSQDISNLSVQYTAYGRLVNHNPGWILQAGGQYTSRQQTGIRYPYFRKQDLNYFRVQVAGTKNFWVDEHQLSISLGLAYGAGSGTAKNDGVYIPPSSQNMPASRDSYLYREFEYFTSPRVQVEPGVRYATSIQQNITGFIKLSTMLTRAFDTEYTGNHYNSFLVTVGCNF</sequence>